<dbReference type="EMBL" id="LT598460">
    <property type="protein sequence ID" value="SCU77518.1"/>
    <property type="molecule type" value="Genomic_DNA"/>
</dbReference>
<dbReference type="InterPro" id="IPR018815">
    <property type="entry name" value="Incr_loss_mito_DNA_1"/>
</dbReference>
<protein>
    <submittedName>
        <fullName evidence="2">LADA_0A00870g1_1</fullName>
    </submittedName>
</protein>
<feature type="transmembrane region" description="Helical" evidence="1">
    <location>
        <begin position="116"/>
        <end position="134"/>
    </location>
</feature>
<evidence type="ECO:0000256" key="1">
    <source>
        <dbReference type="SAM" id="Phobius"/>
    </source>
</evidence>
<keyword evidence="1" id="KW-0472">Membrane</keyword>
<feature type="transmembrane region" description="Helical" evidence="1">
    <location>
        <begin position="82"/>
        <end position="104"/>
    </location>
</feature>
<proteinExistence type="predicted"/>
<dbReference type="OrthoDB" id="5299849at2759"/>
<accession>A0A1G4ILT7</accession>
<dbReference type="Proteomes" id="UP000190274">
    <property type="component" value="Chromosome A"/>
</dbReference>
<feature type="transmembrane region" description="Helical" evidence="1">
    <location>
        <begin position="52"/>
        <end position="70"/>
    </location>
</feature>
<gene>
    <name evidence="2" type="ORF">LADA_0A00870G</name>
</gene>
<feature type="transmembrane region" description="Helical" evidence="1">
    <location>
        <begin position="12"/>
        <end position="32"/>
    </location>
</feature>
<organism evidence="2 3">
    <name type="scientific">Lachancea dasiensis</name>
    <dbReference type="NCBI Taxonomy" id="1072105"/>
    <lineage>
        <taxon>Eukaryota</taxon>
        <taxon>Fungi</taxon>
        <taxon>Dikarya</taxon>
        <taxon>Ascomycota</taxon>
        <taxon>Saccharomycotina</taxon>
        <taxon>Saccharomycetes</taxon>
        <taxon>Saccharomycetales</taxon>
        <taxon>Saccharomycetaceae</taxon>
        <taxon>Lachancea</taxon>
    </lineage>
</organism>
<reference evidence="2 3" key="1">
    <citation type="submission" date="2016-03" db="EMBL/GenBank/DDBJ databases">
        <authorList>
            <person name="Devillers H."/>
        </authorList>
    </citation>
    <scope>NUCLEOTIDE SEQUENCE [LARGE SCALE GENOMIC DNA]</scope>
    <source>
        <strain evidence="2">CBS 10888</strain>
    </source>
</reference>
<dbReference type="PANTHER" id="PTHR28029:SF1">
    <property type="entry name" value="PROTEIN ILM1"/>
    <property type="match status" value="1"/>
</dbReference>
<sequence>MAVLSSVNVTYFRVGFLSFLAFACIKDVNIILSNQSVLMFTQAMHLPALTLSSYSAQLGLFAIIFGLMALHDLVPLLEQNKMFFESIVPLRLMLFFILTTISYYVESNLFVHNNAVFIYGFCEVWINFLIFSALRDEKNEEFKKANRIVLESSPEELEPLAELEELTGDDSVQIVEE</sequence>
<keyword evidence="1" id="KW-1133">Transmembrane helix</keyword>
<evidence type="ECO:0000313" key="3">
    <source>
        <dbReference type="Proteomes" id="UP000190274"/>
    </source>
</evidence>
<keyword evidence="3" id="KW-1185">Reference proteome</keyword>
<evidence type="ECO:0000313" key="2">
    <source>
        <dbReference type="EMBL" id="SCU77518.1"/>
    </source>
</evidence>
<keyword evidence="1" id="KW-0812">Transmembrane</keyword>
<dbReference type="Pfam" id="PF10311">
    <property type="entry name" value="Ilm1"/>
    <property type="match status" value="1"/>
</dbReference>
<name>A0A1G4ILT7_9SACH</name>
<dbReference type="AlphaFoldDB" id="A0A1G4ILT7"/>
<dbReference type="PANTHER" id="PTHR28029">
    <property type="entry name" value="PROTEIN ILM1"/>
    <property type="match status" value="1"/>
</dbReference>